<evidence type="ECO:0000256" key="3">
    <source>
        <dbReference type="ARBA" id="ARBA00022679"/>
    </source>
</evidence>
<dbReference type="InterPro" id="IPR029044">
    <property type="entry name" value="Nucleotide-diphossugar_trans"/>
</dbReference>
<evidence type="ECO:0000259" key="4">
    <source>
        <dbReference type="Pfam" id="PF00535"/>
    </source>
</evidence>
<keyword evidence="2" id="KW-0328">Glycosyltransferase</keyword>
<gene>
    <name evidence="5" type="ORF">R0137_16195</name>
</gene>
<keyword evidence="3" id="KW-0808">Transferase</keyword>
<dbReference type="PANTHER" id="PTHR43685">
    <property type="entry name" value="GLYCOSYLTRANSFERASE"/>
    <property type="match status" value="1"/>
</dbReference>
<dbReference type="RefSeq" id="WP_407327451.1">
    <property type="nucleotide sequence ID" value="NZ_CP136865.1"/>
</dbReference>
<evidence type="ECO:0000256" key="1">
    <source>
        <dbReference type="ARBA" id="ARBA00006739"/>
    </source>
</evidence>
<accession>A0ABZ0ICK4</accession>
<dbReference type="SUPFAM" id="SSF53448">
    <property type="entry name" value="Nucleotide-diphospho-sugar transferases"/>
    <property type="match status" value="1"/>
</dbReference>
<keyword evidence="6" id="KW-1185">Reference proteome</keyword>
<dbReference type="PANTHER" id="PTHR43685:SF5">
    <property type="entry name" value="GLYCOSYLTRANSFERASE EPSE-RELATED"/>
    <property type="match status" value="1"/>
</dbReference>
<dbReference type="Pfam" id="PF00535">
    <property type="entry name" value="Glycos_transf_2"/>
    <property type="match status" value="1"/>
</dbReference>
<dbReference type="EMBL" id="CP136865">
    <property type="protein sequence ID" value="WOJ96767.1"/>
    <property type="molecule type" value="Genomic_DNA"/>
</dbReference>
<feature type="domain" description="Glycosyltransferase 2-like" evidence="4">
    <location>
        <begin position="5"/>
        <end position="129"/>
    </location>
</feature>
<dbReference type="Proteomes" id="UP001626549">
    <property type="component" value="Chromosome"/>
</dbReference>
<dbReference type="InterPro" id="IPR001173">
    <property type="entry name" value="Glyco_trans_2-like"/>
</dbReference>
<dbReference type="CDD" id="cd04196">
    <property type="entry name" value="GT_2_like_d"/>
    <property type="match status" value="1"/>
</dbReference>
<protein>
    <submittedName>
        <fullName evidence="5">Glycosyltransferase family 2 protein</fullName>
    </submittedName>
</protein>
<organism evidence="5 6">
    <name type="scientific">Congregibacter brevis</name>
    <dbReference type="NCBI Taxonomy" id="3081201"/>
    <lineage>
        <taxon>Bacteria</taxon>
        <taxon>Pseudomonadati</taxon>
        <taxon>Pseudomonadota</taxon>
        <taxon>Gammaproteobacteria</taxon>
        <taxon>Cellvibrionales</taxon>
        <taxon>Halieaceae</taxon>
        <taxon>Congregibacter</taxon>
    </lineage>
</organism>
<reference evidence="5 6" key="1">
    <citation type="submission" date="2023-10" db="EMBL/GenBank/DDBJ databases">
        <title>Two novel species belonging to the OM43/NOR5 clade.</title>
        <authorList>
            <person name="Park M."/>
        </authorList>
    </citation>
    <scope>NUCLEOTIDE SEQUENCE [LARGE SCALE GENOMIC DNA]</scope>
    <source>
        <strain evidence="5 6">IMCC45268</strain>
    </source>
</reference>
<comment type="similarity">
    <text evidence="1">Belongs to the glycosyltransferase 2 family.</text>
</comment>
<dbReference type="InterPro" id="IPR050834">
    <property type="entry name" value="Glycosyltransf_2"/>
</dbReference>
<dbReference type="Gene3D" id="3.90.550.10">
    <property type="entry name" value="Spore Coat Polysaccharide Biosynthesis Protein SpsA, Chain A"/>
    <property type="match status" value="1"/>
</dbReference>
<name>A0ABZ0ICK4_9GAMM</name>
<sequence>MTAIVCMATYNGARWIQDQIDSVVAQTDQDWQLLISDDGSTDGTLDLLRTCAAGDSRVRVLSPRQAPAGVIGNFEYLLGEAAKMTSDFVALCDQDDLWDRDKIAAQRDQLKTAIASCSDPELINEQGEPLGKRLLDQLKAPDQPDADALLAQNSVVGCTLAIRPDVLDLALPFPPGLQNHDWWLALCALCKGPLLCDQQALVQYRQHDANMVGAYRPLRQLRQLPRLVLRQRQVLLSQLDAVRSLEARLIERDCEVPVVLLDYLSEVGADSLRERMSALAVGRFAAPHAALRALRLVASIRGFR</sequence>
<evidence type="ECO:0000256" key="2">
    <source>
        <dbReference type="ARBA" id="ARBA00022676"/>
    </source>
</evidence>
<evidence type="ECO:0000313" key="6">
    <source>
        <dbReference type="Proteomes" id="UP001626549"/>
    </source>
</evidence>
<evidence type="ECO:0000313" key="5">
    <source>
        <dbReference type="EMBL" id="WOJ96767.1"/>
    </source>
</evidence>
<proteinExistence type="inferred from homology"/>